<dbReference type="GO" id="GO:0007158">
    <property type="term" value="P:neuron cell-cell adhesion"/>
    <property type="evidence" value="ECO:0007669"/>
    <property type="project" value="TreeGrafter"/>
</dbReference>
<dbReference type="InterPro" id="IPR026995">
    <property type="entry name" value="Astrotactin"/>
</dbReference>
<dbReference type="InterPro" id="IPR045575">
    <property type="entry name" value="ASTN_1_2_N"/>
</dbReference>
<dbReference type="GO" id="GO:0016020">
    <property type="term" value="C:membrane"/>
    <property type="evidence" value="ECO:0007669"/>
    <property type="project" value="TreeGrafter"/>
</dbReference>
<organism evidence="2 3">
    <name type="scientific">Liparis tanakae</name>
    <name type="common">Tanaka's snailfish</name>
    <dbReference type="NCBI Taxonomy" id="230148"/>
    <lineage>
        <taxon>Eukaryota</taxon>
        <taxon>Metazoa</taxon>
        <taxon>Chordata</taxon>
        <taxon>Craniata</taxon>
        <taxon>Vertebrata</taxon>
        <taxon>Euteleostomi</taxon>
        <taxon>Actinopterygii</taxon>
        <taxon>Neopterygii</taxon>
        <taxon>Teleostei</taxon>
        <taxon>Neoteleostei</taxon>
        <taxon>Acanthomorphata</taxon>
        <taxon>Eupercaria</taxon>
        <taxon>Perciformes</taxon>
        <taxon>Cottioidei</taxon>
        <taxon>Cottales</taxon>
        <taxon>Liparidae</taxon>
        <taxon>Liparis</taxon>
    </lineage>
</organism>
<dbReference type="PANTHER" id="PTHR16592">
    <property type="entry name" value="ASTROTACTIN-1-LIKE"/>
    <property type="match status" value="1"/>
</dbReference>
<dbReference type="PANTHER" id="PTHR16592:SF8">
    <property type="entry name" value="ASTROTACTIN-1"/>
    <property type="match status" value="1"/>
</dbReference>
<dbReference type="EMBL" id="SRLO01000084">
    <property type="protein sequence ID" value="TNN77333.1"/>
    <property type="molecule type" value="Genomic_DNA"/>
</dbReference>
<accession>A0A4Z2IJI6</accession>
<dbReference type="OrthoDB" id="9934301at2759"/>
<dbReference type="GO" id="GO:0005768">
    <property type="term" value="C:endosome"/>
    <property type="evidence" value="ECO:0007669"/>
    <property type="project" value="TreeGrafter"/>
</dbReference>
<evidence type="ECO:0000313" key="3">
    <source>
        <dbReference type="Proteomes" id="UP000314294"/>
    </source>
</evidence>
<evidence type="ECO:0000313" key="2">
    <source>
        <dbReference type="EMBL" id="TNN77333.1"/>
    </source>
</evidence>
<protein>
    <submittedName>
        <fullName evidence="2">Astrotactin-1</fullName>
    </submittedName>
</protein>
<dbReference type="Proteomes" id="UP000314294">
    <property type="component" value="Unassembled WGS sequence"/>
</dbReference>
<dbReference type="Pfam" id="PF19441">
    <property type="entry name" value="ASTN_1_2_N"/>
    <property type="match status" value="1"/>
</dbReference>
<comment type="caution">
    <text evidence="2">The sequence shown here is derived from an EMBL/GenBank/DDBJ whole genome shotgun (WGS) entry which is preliminary data.</text>
</comment>
<evidence type="ECO:0000259" key="1">
    <source>
        <dbReference type="Pfam" id="PF19441"/>
    </source>
</evidence>
<gene>
    <name evidence="2" type="primary">ASTN1_2</name>
    <name evidence="2" type="ORF">EYF80_012447</name>
</gene>
<proteinExistence type="predicted"/>
<dbReference type="GO" id="GO:0001764">
    <property type="term" value="P:neuron migration"/>
    <property type="evidence" value="ECO:0007669"/>
    <property type="project" value="InterPro"/>
</dbReference>
<sequence length="226" mass="25878">MTPCGEDCFYFLILCSILSNVKANRTMRKEDFPSLGDAMLDMIRAPPPAIVTRGRSRFILLQGSQLEASDWLNPAQILLYYQQNASGPWLGELCGRRLLDPCEHQCDPETGQCLCLDGYMKDPVHKHLCIRSEWGPNQGPWPYTIFQRGFDLVMGEQPSDRIFSVFHLQTFSRRSDYVVQRRAGPQSSIKMAALVKRLLICSRGHRGRVYVTRHRSGSFSIRSHKR</sequence>
<dbReference type="AlphaFoldDB" id="A0A4Z2IJI6"/>
<name>A0A4Z2IJI6_9TELE</name>
<reference evidence="2 3" key="1">
    <citation type="submission" date="2019-03" db="EMBL/GenBank/DDBJ databases">
        <title>First draft genome of Liparis tanakae, snailfish: a comprehensive survey of snailfish specific genes.</title>
        <authorList>
            <person name="Kim W."/>
            <person name="Song I."/>
            <person name="Jeong J.-H."/>
            <person name="Kim D."/>
            <person name="Kim S."/>
            <person name="Ryu S."/>
            <person name="Song J.Y."/>
            <person name="Lee S.K."/>
        </authorList>
    </citation>
    <scope>NUCLEOTIDE SEQUENCE [LARGE SCALE GENOMIC DNA]</scope>
    <source>
        <tissue evidence="2">Muscle</tissue>
    </source>
</reference>
<feature type="domain" description="Astrotactin-1/2 N-terminal" evidence="1">
    <location>
        <begin position="50"/>
        <end position="165"/>
    </location>
</feature>
<keyword evidence="3" id="KW-1185">Reference proteome</keyword>